<dbReference type="CDD" id="cd02966">
    <property type="entry name" value="TlpA_like_family"/>
    <property type="match status" value="1"/>
</dbReference>
<name>A0A3A1NA57_9FLAO</name>
<evidence type="ECO:0000259" key="1">
    <source>
        <dbReference type="Pfam" id="PF00578"/>
    </source>
</evidence>
<reference evidence="2 3" key="1">
    <citation type="submission" date="2018-08" db="EMBL/GenBank/DDBJ databases">
        <title>Proposal of Muricauda 72 sp.nov. and Muricauda NH166 sp.nov., isolated from seawater.</title>
        <authorList>
            <person name="Cheng H."/>
            <person name="Wu Y.-H."/>
            <person name="Guo L.-L."/>
            <person name="Xu X.-W."/>
        </authorList>
    </citation>
    <scope>NUCLEOTIDE SEQUENCE [LARGE SCALE GENOMIC DNA]</scope>
    <source>
        <strain evidence="2 3">KCTC 22173</strain>
    </source>
</reference>
<dbReference type="OrthoDB" id="1069091at2"/>
<dbReference type="AlphaFoldDB" id="A0A3A1NA57"/>
<gene>
    <name evidence="2" type="ORF">D2V08_03375</name>
</gene>
<dbReference type="RefSeq" id="WP_119606698.1">
    <property type="nucleotide sequence ID" value="NZ_QXFH01000068.1"/>
</dbReference>
<dbReference type="InterPro" id="IPR050553">
    <property type="entry name" value="Thioredoxin_ResA/DsbE_sf"/>
</dbReference>
<dbReference type="InterPro" id="IPR000866">
    <property type="entry name" value="AhpC/TSA"/>
</dbReference>
<organism evidence="2 3">
    <name type="scientific">Flagellimonas lutimaris</name>
    <dbReference type="NCBI Taxonomy" id="475082"/>
    <lineage>
        <taxon>Bacteria</taxon>
        <taxon>Pseudomonadati</taxon>
        <taxon>Bacteroidota</taxon>
        <taxon>Flavobacteriia</taxon>
        <taxon>Flavobacteriales</taxon>
        <taxon>Flavobacteriaceae</taxon>
        <taxon>Flagellimonas</taxon>
    </lineage>
</organism>
<protein>
    <submittedName>
        <fullName evidence="2">TlpA family protein disulfide reductase</fullName>
    </submittedName>
</protein>
<dbReference type="Proteomes" id="UP000266067">
    <property type="component" value="Unassembled WGS sequence"/>
</dbReference>
<accession>A0A3A1NA57</accession>
<evidence type="ECO:0000313" key="3">
    <source>
        <dbReference type="Proteomes" id="UP000266067"/>
    </source>
</evidence>
<comment type="caution">
    <text evidence="2">The sequence shown here is derived from an EMBL/GenBank/DDBJ whole genome shotgun (WGS) entry which is preliminary data.</text>
</comment>
<dbReference type="Pfam" id="PF00578">
    <property type="entry name" value="AhpC-TSA"/>
    <property type="match status" value="1"/>
</dbReference>
<dbReference type="Gene3D" id="3.40.30.10">
    <property type="entry name" value="Glutaredoxin"/>
    <property type="match status" value="1"/>
</dbReference>
<dbReference type="GO" id="GO:0016209">
    <property type="term" value="F:antioxidant activity"/>
    <property type="evidence" value="ECO:0007669"/>
    <property type="project" value="InterPro"/>
</dbReference>
<dbReference type="PANTHER" id="PTHR42852">
    <property type="entry name" value="THIOL:DISULFIDE INTERCHANGE PROTEIN DSBE"/>
    <property type="match status" value="1"/>
</dbReference>
<dbReference type="InterPro" id="IPR036249">
    <property type="entry name" value="Thioredoxin-like_sf"/>
</dbReference>
<dbReference type="GO" id="GO:0016491">
    <property type="term" value="F:oxidoreductase activity"/>
    <property type="evidence" value="ECO:0007669"/>
    <property type="project" value="InterPro"/>
</dbReference>
<feature type="domain" description="Alkyl hydroperoxide reductase subunit C/ Thiol specific antioxidant" evidence="1">
    <location>
        <begin position="45"/>
        <end position="124"/>
    </location>
</feature>
<dbReference type="PANTHER" id="PTHR42852:SF13">
    <property type="entry name" value="PROTEIN DIPZ"/>
    <property type="match status" value="1"/>
</dbReference>
<dbReference type="SUPFAM" id="SSF52833">
    <property type="entry name" value="Thioredoxin-like"/>
    <property type="match status" value="1"/>
</dbReference>
<evidence type="ECO:0000313" key="2">
    <source>
        <dbReference type="EMBL" id="RIV36000.1"/>
    </source>
</evidence>
<proteinExistence type="predicted"/>
<keyword evidence="3" id="KW-1185">Reference proteome</keyword>
<sequence length="206" mass="23642">MRILRFPPLFPLLVFLNGCKEITTTAPNKAMIGDAVELTKFQLVPVKNGTIDDNKLLILDFWATWCGPCIQLEQIQDRHRDKLQVLAISDESVEKVESFINQRDLNLTFFNDIKGNLFKSFSIQSISITFLPSKKGDLLWTGNSKDLDTILETYFSSGQIPQIIPDGKNQRYYALTAGMDREDRSFKYILEDSSDSDKYFVKNQKK</sequence>
<dbReference type="EMBL" id="QXFH01000068">
    <property type="protein sequence ID" value="RIV36000.1"/>
    <property type="molecule type" value="Genomic_DNA"/>
</dbReference>